<protein>
    <submittedName>
        <fullName evidence="5">Serine/threonine-protein kinase</fullName>
    </submittedName>
</protein>
<dbReference type="PANTHER" id="PTHR48012">
    <property type="entry name" value="STERILE20-LIKE KINASE, ISOFORM B-RELATED"/>
    <property type="match status" value="1"/>
</dbReference>
<dbReference type="Pfam" id="PF00069">
    <property type="entry name" value="Pkinase"/>
    <property type="match status" value="1"/>
</dbReference>
<feature type="region of interest" description="Disordered" evidence="3">
    <location>
        <begin position="630"/>
        <end position="671"/>
    </location>
</feature>
<dbReference type="GO" id="GO:0005524">
    <property type="term" value="F:ATP binding"/>
    <property type="evidence" value="ECO:0007669"/>
    <property type="project" value="UniProtKB-KW"/>
</dbReference>
<keyword evidence="2" id="KW-0067">ATP-binding</keyword>
<feature type="compositionally biased region" description="Basic and acidic residues" evidence="3">
    <location>
        <begin position="345"/>
        <end position="358"/>
    </location>
</feature>
<dbReference type="OrthoDB" id="10252354at2759"/>
<dbReference type="Gene3D" id="3.80.10.10">
    <property type="entry name" value="Ribonuclease Inhibitor"/>
    <property type="match status" value="1"/>
</dbReference>
<dbReference type="EMBL" id="LXWW01000238">
    <property type="protein sequence ID" value="OAO14514.1"/>
    <property type="molecule type" value="Genomic_DNA"/>
</dbReference>
<comment type="caution">
    <text evidence="5">The sequence shown here is derived from an EMBL/GenBank/DDBJ whole genome shotgun (WGS) entry which is preliminary data.</text>
</comment>
<gene>
    <name evidence="5" type="ORF">AV274_3817</name>
</gene>
<dbReference type="PANTHER" id="PTHR48012:SF2">
    <property type="entry name" value="STERILE20-LIKE KINASE, ISOFORM B"/>
    <property type="match status" value="1"/>
</dbReference>
<keyword evidence="6" id="KW-1185">Reference proteome</keyword>
<name>A0A196SEV4_BLAHN</name>
<feature type="region of interest" description="Disordered" evidence="3">
    <location>
        <begin position="270"/>
        <end position="358"/>
    </location>
</feature>
<evidence type="ECO:0000313" key="6">
    <source>
        <dbReference type="Proteomes" id="UP000078348"/>
    </source>
</evidence>
<dbReference type="SUPFAM" id="SSF52047">
    <property type="entry name" value="RNI-like"/>
    <property type="match status" value="1"/>
</dbReference>
<dbReference type="GO" id="GO:0004674">
    <property type="term" value="F:protein serine/threonine kinase activity"/>
    <property type="evidence" value="ECO:0007669"/>
    <property type="project" value="TreeGrafter"/>
</dbReference>
<feature type="compositionally biased region" description="Pro residues" evidence="3">
    <location>
        <begin position="274"/>
        <end position="288"/>
    </location>
</feature>
<dbReference type="SUPFAM" id="SSF56112">
    <property type="entry name" value="Protein kinase-like (PK-like)"/>
    <property type="match status" value="1"/>
</dbReference>
<dbReference type="Proteomes" id="UP000078348">
    <property type="component" value="Unassembled WGS sequence"/>
</dbReference>
<feature type="domain" description="Protein kinase" evidence="4">
    <location>
        <begin position="1"/>
        <end position="211"/>
    </location>
</feature>
<feature type="compositionally biased region" description="Acidic residues" evidence="3">
    <location>
        <begin position="633"/>
        <end position="671"/>
    </location>
</feature>
<evidence type="ECO:0000256" key="1">
    <source>
        <dbReference type="ARBA" id="ARBA00022741"/>
    </source>
</evidence>
<accession>A0A196SEV4</accession>
<dbReference type="InterPro" id="IPR000719">
    <property type="entry name" value="Prot_kinase_dom"/>
</dbReference>
<proteinExistence type="predicted"/>
<keyword evidence="5" id="KW-0418">Kinase</keyword>
<reference evidence="5 6" key="1">
    <citation type="submission" date="2016-05" db="EMBL/GenBank/DDBJ databases">
        <title>Nuclear genome of Blastocystis sp. subtype 1 NandII.</title>
        <authorList>
            <person name="Gentekaki E."/>
            <person name="Curtis B."/>
            <person name="Stairs C."/>
            <person name="Eme L."/>
            <person name="Herman E."/>
            <person name="Klimes V."/>
            <person name="Arias M.C."/>
            <person name="Elias M."/>
            <person name="Hilliou F."/>
            <person name="Klute M."/>
            <person name="Malik S.-B."/>
            <person name="Pightling A."/>
            <person name="Rachubinski R."/>
            <person name="Salas D."/>
            <person name="Schlacht A."/>
            <person name="Suga H."/>
            <person name="Archibald J."/>
            <person name="Ball S.G."/>
            <person name="Clark G."/>
            <person name="Dacks J."/>
            <person name="Van Der Giezen M."/>
            <person name="Tsaousis A."/>
            <person name="Roger A."/>
        </authorList>
    </citation>
    <scope>NUCLEOTIDE SEQUENCE [LARGE SCALE GENOMIC DNA]</scope>
    <source>
        <strain evidence="6">ATCC 50177 / NandII</strain>
    </source>
</reference>
<dbReference type="GO" id="GO:0005737">
    <property type="term" value="C:cytoplasm"/>
    <property type="evidence" value="ECO:0007669"/>
    <property type="project" value="TreeGrafter"/>
</dbReference>
<evidence type="ECO:0000313" key="5">
    <source>
        <dbReference type="EMBL" id="OAO14514.1"/>
    </source>
</evidence>
<keyword evidence="1" id="KW-0547">Nucleotide-binding</keyword>
<dbReference type="STRING" id="478820.A0A196SEV4"/>
<dbReference type="InterPro" id="IPR011009">
    <property type="entry name" value="Kinase-like_dom_sf"/>
</dbReference>
<evidence type="ECO:0000256" key="2">
    <source>
        <dbReference type="ARBA" id="ARBA00022840"/>
    </source>
</evidence>
<dbReference type="Gene3D" id="1.10.510.10">
    <property type="entry name" value="Transferase(Phosphotransferase) domain 1"/>
    <property type="match status" value="1"/>
</dbReference>
<dbReference type="PROSITE" id="PS50011">
    <property type="entry name" value="PROTEIN_KINASE_DOM"/>
    <property type="match status" value="1"/>
</dbReference>
<dbReference type="PROSITE" id="PS00108">
    <property type="entry name" value="PROTEIN_KINASE_ST"/>
    <property type="match status" value="1"/>
</dbReference>
<dbReference type="InterPro" id="IPR050629">
    <property type="entry name" value="STE20/SPS1-PAK"/>
</dbReference>
<dbReference type="InterPro" id="IPR032675">
    <property type="entry name" value="LRR_dom_sf"/>
</dbReference>
<dbReference type="SMART" id="SM00220">
    <property type="entry name" value="S_TKc"/>
    <property type="match status" value="1"/>
</dbReference>
<keyword evidence="5" id="KW-0808">Transferase</keyword>
<dbReference type="AlphaFoldDB" id="A0A196SEV4"/>
<sequence length="903" mass="99784">MTETPELSLLKSCTSEFIVRYFDAFISSDSLWIVMEYCRCGSLGSFIRNGNRLSEDEIRDVMACSLLGLAYLHSNKVMHRDIKSDNLFISEKGLIKLGDFGLSEQLNSATSHRSLICGTASYMAPEVFDEHTCLESDIWSLGITAIELAEGKHPYESHSIMRIMKRISTEAPPSLSSSRWSADFVDFVCQCLTKEPAERPKASSLLQHPFVADAVARIKNCGFSSIISELAKRKGNSSTSAASSTSAVPSTNMAMNTTVDIPVKNTTVDIPVMNMPPPPPQQPFPPVIPQGLSNPLPPPPPMIMSALPDYCPPTEEPSPEAHEKEAPQPSEDQSVPAPDGSNPAENDKGEKKENGGDSEELRLCIKGYSDFAGVSESVKSITTADDICNAGDGFEFVLEHFHLLESITVGNHSFNKAIRFSISSIPSVKRICIGEASFNFNPSDGGKTALSFEVTECNALEFISIDPQSFRHFNSFKLDTCSSLRSLSIGHVDYDSNNFTYADFILGCGLLGLETIHVGDGCFSRGTRCILNDLNAVKSMVMGMGAFEGHKRKECIATFLDLPSMNTLISKGSGFKNYDTFTVRNVRRLGVVQLPDTCEAANDFWEKWKQGTVNEDGYYDYDYRYYHEPGYYQDDDDDDDDDNDDDDDDDEGDDDNDYYDDNDDDDDDDDDDDTLYIERFADFNDMDETIHAIITDDNVCNGKSGYEFVLERYHALEFLSVGNNCLNKTVRFSLSYLPSLFRISIGEDSFNFNPSDGGNTILSFMITSCNALESVFINKQSFTFFNSFNLDTCCSLRSLTIGHVNQDSNNFTYADFILNSALLQLSNISVGDGCFSKGTRCVLGGLINLKSMVMGMGAFEGHMRKECVAALTNLPSLEVLVSKGNSFKNYDTFTATGVCCYAE</sequence>
<dbReference type="InterPro" id="IPR008271">
    <property type="entry name" value="Ser/Thr_kinase_AS"/>
</dbReference>
<evidence type="ECO:0000259" key="4">
    <source>
        <dbReference type="PROSITE" id="PS50011"/>
    </source>
</evidence>
<organism evidence="5 6">
    <name type="scientific">Blastocystis sp. subtype 1 (strain ATCC 50177 / NandII)</name>
    <dbReference type="NCBI Taxonomy" id="478820"/>
    <lineage>
        <taxon>Eukaryota</taxon>
        <taxon>Sar</taxon>
        <taxon>Stramenopiles</taxon>
        <taxon>Bigyra</taxon>
        <taxon>Opalozoa</taxon>
        <taxon>Opalinata</taxon>
        <taxon>Blastocystidae</taxon>
        <taxon>Blastocystis</taxon>
    </lineage>
</organism>
<evidence type="ECO:0000256" key="3">
    <source>
        <dbReference type="SAM" id="MobiDB-lite"/>
    </source>
</evidence>